<dbReference type="Pfam" id="PF01609">
    <property type="entry name" value="DDE_Tnp_1"/>
    <property type="match status" value="1"/>
</dbReference>
<evidence type="ECO:0000313" key="3">
    <source>
        <dbReference type="Proteomes" id="UP000199555"/>
    </source>
</evidence>
<proteinExistence type="predicted"/>
<feature type="domain" description="Transposase IS4-like" evidence="1">
    <location>
        <begin position="10"/>
        <end position="108"/>
    </location>
</feature>
<dbReference type="GO" id="GO:0004803">
    <property type="term" value="F:transposase activity"/>
    <property type="evidence" value="ECO:0007669"/>
    <property type="project" value="InterPro"/>
</dbReference>
<dbReference type="Proteomes" id="UP000199555">
    <property type="component" value="Unassembled WGS sequence"/>
</dbReference>
<accession>A0A1G9MLP5</accession>
<dbReference type="GO" id="GO:0003677">
    <property type="term" value="F:DNA binding"/>
    <property type="evidence" value="ECO:0007669"/>
    <property type="project" value="InterPro"/>
</dbReference>
<sequence>MLLALAQPGQDRDVLMLDTTFLKARRTAASLRTRMGLKAGRHMIGRSKGGLMPKLHVVADGKGRPLQMFLSAGHRSDCMGALALLSCLPSAKVLIADRGYDADWLRAALADCGIAA</sequence>
<name>A0A1G9MLP5_9RHOB</name>
<organism evidence="2 3">
    <name type="scientific">Paracoccus chinensis</name>
    <dbReference type="NCBI Taxonomy" id="525640"/>
    <lineage>
        <taxon>Bacteria</taxon>
        <taxon>Pseudomonadati</taxon>
        <taxon>Pseudomonadota</taxon>
        <taxon>Alphaproteobacteria</taxon>
        <taxon>Rhodobacterales</taxon>
        <taxon>Paracoccaceae</taxon>
        <taxon>Paracoccus</taxon>
    </lineage>
</organism>
<evidence type="ECO:0000259" key="1">
    <source>
        <dbReference type="Pfam" id="PF01609"/>
    </source>
</evidence>
<reference evidence="3" key="1">
    <citation type="submission" date="2016-10" db="EMBL/GenBank/DDBJ databases">
        <authorList>
            <person name="Varghese N."/>
            <person name="Submissions S."/>
        </authorList>
    </citation>
    <scope>NUCLEOTIDE SEQUENCE [LARGE SCALE GENOMIC DNA]</scope>
    <source>
        <strain evidence="3">CGMCC 1.7655</strain>
    </source>
</reference>
<gene>
    <name evidence="2" type="ORF">SAMN04487971_1224</name>
</gene>
<dbReference type="EMBL" id="FNGE01000022">
    <property type="protein sequence ID" value="SDL75190.1"/>
    <property type="molecule type" value="Genomic_DNA"/>
</dbReference>
<dbReference type="GO" id="GO:0006313">
    <property type="term" value="P:DNA transposition"/>
    <property type="evidence" value="ECO:0007669"/>
    <property type="project" value="InterPro"/>
</dbReference>
<keyword evidence="3" id="KW-1185">Reference proteome</keyword>
<dbReference type="AlphaFoldDB" id="A0A1G9MLP5"/>
<dbReference type="STRING" id="525640.SAMN04487971_1224"/>
<evidence type="ECO:0000313" key="2">
    <source>
        <dbReference type="EMBL" id="SDL75190.1"/>
    </source>
</evidence>
<protein>
    <submittedName>
        <fullName evidence="2">Transposase DDE domain-containing protein</fullName>
    </submittedName>
</protein>
<dbReference type="InterPro" id="IPR002559">
    <property type="entry name" value="Transposase_11"/>
</dbReference>